<gene>
    <name evidence="1" type="ORF">BSOLF_2078</name>
</gene>
<dbReference type="EMBL" id="PEBX01000011">
    <property type="protein sequence ID" value="PTQ57208.1"/>
    <property type="molecule type" value="Genomic_DNA"/>
</dbReference>
<name>A0A2R6Y3H1_9BACL</name>
<dbReference type="Proteomes" id="UP000244338">
    <property type="component" value="Unassembled WGS sequence"/>
</dbReference>
<dbReference type="AlphaFoldDB" id="A0A2R6Y3H1"/>
<reference evidence="2" key="1">
    <citation type="journal article" date="2018" name="Sci. Rep.">
        <title>Lignite coal burning seam in the remote Altai Mountains harbors a hydrogen-driven thermophilic microbial community.</title>
        <authorList>
            <person name="Kadnikov V.V."/>
            <person name="Mardanov A.V."/>
            <person name="Ivasenko D.A."/>
            <person name="Antsiferov D.V."/>
            <person name="Beletsky A.V."/>
            <person name="Karnachuk O.V."/>
            <person name="Ravin N.V."/>
        </authorList>
    </citation>
    <scope>NUCLEOTIDE SEQUENCE [LARGE SCALE GENOMIC DNA]</scope>
</reference>
<protein>
    <submittedName>
        <fullName evidence="1">Uncharacterized protein</fullName>
    </submittedName>
</protein>
<organism evidence="1 2">
    <name type="scientific">Candidatus Carbonibacillus altaicus</name>
    <dbReference type="NCBI Taxonomy" id="2163959"/>
    <lineage>
        <taxon>Bacteria</taxon>
        <taxon>Bacillati</taxon>
        <taxon>Bacillota</taxon>
        <taxon>Bacilli</taxon>
        <taxon>Bacillales</taxon>
        <taxon>Candidatus Carbonibacillus</taxon>
    </lineage>
</organism>
<sequence>MEVVEMKLTFVEDQLKKWGEVIVRLASGETLEIHLGDTTFDHENNLIHYRSSDALYYIDGASVESIKLHYSHVETE</sequence>
<evidence type="ECO:0000313" key="2">
    <source>
        <dbReference type="Proteomes" id="UP000244338"/>
    </source>
</evidence>
<comment type="caution">
    <text evidence="1">The sequence shown here is derived from an EMBL/GenBank/DDBJ whole genome shotgun (WGS) entry which is preliminary data.</text>
</comment>
<accession>A0A2R6Y3H1</accession>
<evidence type="ECO:0000313" key="1">
    <source>
        <dbReference type="EMBL" id="PTQ57208.1"/>
    </source>
</evidence>
<proteinExistence type="predicted"/>